<feature type="chain" id="PRO_5042273173" description="Lipoprotein" evidence="1">
    <location>
        <begin position="23"/>
        <end position="204"/>
    </location>
</feature>
<dbReference type="EMBL" id="CP017174">
    <property type="protein sequence ID" value="QDE66237.1"/>
    <property type="molecule type" value="Genomic_DNA"/>
</dbReference>
<sequence length="204" mass="21526">MTRGTWHLGALLLCLLAAPASAQDGMLGLPLVLREGGWARYVGQSSEGPSTFVFKVGASDTHEGQRARWLVLEVDVPATGRVALEFLVKGDVFSAEQVLLTRVRMPGQAPQDTADVFSGAARPASWKPRVLRQATTRIAGRELPVTEYSFPAGLTATWSSAVPGVGLVQVSGPEPFQLVAFGVGGDPWKGVASGAKWPVPPAPK</sequence>
<proteinExistence type="predicted"/>
<name>A0AAE6FVR2_MYXXA</name>
<evidence type="ECO:0000256" key="1">
    <source>
        <dbReference type="SAM" id="SignalP"/>
    </source>
</evidence>
<gene>
    <name evidence="2" type="ORF">BHS09_04065</name>
</gene>
<organism evidence="2 3">
    <name type="scientific">Myxococcus xanthus</name>
    <dbReference type="NCBI Taxonomy" id="34"/>
    <lineage>
        <taxon>Bacteria</taxon>
        <taxon>Pseudomonadati</taxon>
        <taxon>Myxococcota</taxon>
        <taxon>Myxococcia</taxon>
        <taxon>Myxococcales</taxon>
        <taxon>Cystobacterineae</taxon>
        <taxon>Myxococcaceae</taxon>
        <taxon>Myxococcus</taxon>
    </lineage>
</organism>
<evidence type="ECO:0008006" key="4">
    <source>
        <dbReference type="Google" id="ProtNLM"/>
    </source>
</evidence>
<protein>
    <recommendedName>
        <fullName evidence="4">Lipoprotein</fullName>
    </recommendedName>
</protein>
<evidence type="ECO:0000313" key="3">
    <source>
        <dbReference type="Proteomes" id="UP000320179"/>
    </source>
</evidence>
<reference evidence="2 3" key="1">
    <citation type="journal article" date="2019" name="Science">
        <title>Social genes are selection hotspots in kin groups of a soil microbe.</title>
        <authorList>
            <person name="Wielgoss S."/>
            <person name="Wolfensberger R."/>
            <person name="Sun L."/>
            <person name="Fiegna F."/>
            <person name="Velicer G.J."/>
        </authorList>
    </citation>
    <scope>NUCLEOTIDE SEQUENCE [LARGE SCALE GENOMIC DNA]</scope>
    <source>
        <strain evidence="2 3">MC3.5.9c15</strain>
    </source>
</reference>
<keyword evidence="1" id="KW-0732">Signal</keyword>
<dbReference type="RefSeq" id="WP_140787456.1">
    <property type="nucleotide sequence ID" value="NZ_CP017169.1"/>
</dbReference>
<dbReference type="AlphaFoldDB" id="A0AAE6FVR2"/>
<feature type="signal peptide" evidence="1">
    <location>
        <begin position="1"/>
        <end position="22"/>
    </location>
</feature>
<accession>A0AAE6FVR2</accession>
<evidence type="ECO:0000313" key="2">
    <source>
        <dbReference type="EMBL" id="QDE66237.1"/>
    </source>
</evidence>
<dbReference type="Proteomes" id="UP000320179">
    <property type="component" value="Chromosome"/>
</dbReference>